<dbReference type="EMBL" id="UINC01111632">
    <property type="protein sequence ID" value="SVC79991.1"/>
    <property type="molecule type" value="Genomic_DNA"/>
</dbReference>
<name>A0A382Q6X4_9ZZZZ</name>
<reference evidence="3" key="1">
    <citation type="submission" date="2018-05" db="EMBL/GenBank/DDBJ databases">
        <authorList>
            <person name="Lanie J.A."/>
            <person name="Ng W.-L."/>
            <person name="Kazmierczak K.M."/>
            <person name="Andrzejewski T.M."/>
            <person name="Davidsen T.M."/>
            <person name="Wayne K.J."/>
            <person name="Tettelin H."/>
            <person name="Glass J.I."/>
            <person name="Rusch D."/>
            <person name="Podicherti R."/>
            <person name="Tsui H.-C.T."/>
            <person name="Winkler M.E."/>
        </authorList>
    </citation>
    <scope>NUCLEOTIDE SEQUENCE</scope>
</reference>
<protein>
    <recommendedName>
        <fullName evidence="2">SbsA Ig-like domain-containing protein</fullName>
    </recommendedName>
</protein>
<proteinExistence type="predicted"/>
<sequence length="336" mass="35659">YVVDTKPPTVDHVILKDALGSVIQDTFTKSDGTYRCIPVDSNIQVVFDYIMDTSGSITTNASDTNCRAETLKVSSDNFTPSSSGKCVKIASPPAASNHDSGITNQKFTLDPVDNLSYYTTYQVRVETGVEDALENNMTSQYTHSNAFRTSAFPSSTPTSGVFVAVGQYGSTFRSIDNGTSWDNETCSFFGFDLNGVTYANNTFVAVGQGGKIVKSTDNASSWQITNTSGSQLNGIAFGGGTFDVVAGSSGYTYRSADNGSSWSNVVPPTGGNPTNYNRNLFGVGFGNSTFVAVGDNGKIVRSTNNGSSWSNVTTGTSPYTYGNNNLRGVTFGNNTF</sequence>
<feature type="domain" description="SbsA Ig-like" evidence="2">
    <location>
        <begin position="38"/>
        <end position="149"/>
    </location>
</feature>
<dbReference type="InterPro" id="IPR015943">
    <property type="entry name" value="WD40/YVTN_repeat-like_dom_sf"/>
</dbReference>
<feature type="non-terminal residue" evidence="3">
    <location>
        <position position="336"/>
    </location>
</feature>
<evidence type="ECO:0000256" key="1">
    <source>
        <dbReference type="ARBA" id="ARBA00022729"/>
    </source>
</evidence>
<dbReference type="InterPro" id="IPR032812">
    <property type="entry name" value="SbsA_Ig"/>
</dbReference>
<keyword evidence="1" id="KW-0732">Signal</keyword>
<feature type="non-terminal residue" evidence="3">
    <location>
        <position position="1"/>
    </location>
</feature>
<evidence type="ECO:0000313" key="3">
    <source>
        <dbReference type="EMBL" id="SVC79991.1"/>
    </source>
</evidence>
<organism evidence="3">
    <name type="scientific">marine metagenome</name>
    <dbReference type="NCBI Taxonomy" id="408172"/>
    <lineage>
        <taxon>unclassified sequences</taxon>
        <taxon>metagenomes</taxon>
        <taxon>ecological metagenomes</taxon>
    </lineage>
</organism>
<dbReference type="Pfam" id="PF13205">
    <property type="entry name" value="Big_5"/>
    <property type="match status" value="1"/>
</dbReference>
<accession>A0A382Q6X4</accession>
<dbReference type="SUPFAM" id="SSF110296">
    <property type="entry name" value="Oligoxyloglucan reducing end-specific cellobiohydrolase"/>
    <property type="match status" value="1"/>
</dbReference>
<dbReference type="Gene3D" id="2.130.10.10">
    <property type="entry name" value="YVTN repeat-like/Quinoprotein amine dehydrogenase"/>
    <property type="match status" value="1"/>
</dbReference>
<dbReference type="AlphaFoldDB" id="A0A382Q6X4"/>
<evidence type="ECO:0000259" key="2">
    <source>
        <dbReference type="Pfam" id="PF13205"/>
    </source>
</evidence>
<gene>
    <name evidence="3" type="ORF">METZ01_LOCUS332845</name>
</gene>